<feature type="compositionally biased region" description="Acidic residues" evidence="2">
    <location>
        <begin position="32"/>
        <end position="58"/>
    </location>
</feature>
<reference evidence="5 6" key="1">
    <citation type="journal article" date="2018" name="BMC Genomics">
        <title>Genomic evidence for intraspecific hybridization in a clonal and extremely halotolerant yeast.</title>
        <authorList>
            <person name="Gostincar C."/>
            <person name="Stajich J.E."/>
            <person name="Zupancic J."/>
            <person name="Zalar P."/>
            <person name="Gunde-Cimerman N."/>
        </authorList>
    </citation>
    <scope>NUCLEOTIDE SEQUENCE [LARGE SCALE GENOMIC DNA]</scope>
    <source>
        <strain evidence="4 6">EXF-6654</strain>
        <strain evidence="3 5">EXF-6656</strain>
    </source>
</reference>
<dbReference type="VEuPathDB" id="FungiDB:BTJ68_15610"/>
<dbReference type="Proteomes" id="UP000281245">
    <property type="component" value="Unassembled WGS sequence"/>
</dbReference>
<comment type="caution">
    <text evidence="3">The sequence shown here is derived from an EMBL/GenBank/DDBJ whole genome shotgun (WGS) entry which is preliminary data.</text>
</comment>
<evidence type="ECO:0000313" key="4">
    <source>
        <dbReference type="EMBL" id="RMX97868.1"/>
    </source>
</evidence>
<evidence type="ECO:0000313" key="3">
    <source>
        <dbReference type="EMBL" id="RMX88692.1"/>
    </source>
</evidence>
<gene>
    <name evidence="4" type="ORF">D0868_10420</name>
    <name evidence="3" type="ORF">D0869_01439</name>
</gene>
<protein>
    <submittedName>
        <fullName evidence="3">Uncharacterized protein</fullName>
    </submittedName>
</protein>
<feature type="region of interest" description="Disordered" evidence="2">
    <location>
        <begin position="11"/>
        <end position="61"/>
    </location>
</feature>
<accession>A0A3M6XCY5</accession>
<keyword evidence="1" id="KW-0175">Coiled coil</keyword>
<proteinExistence type="predicted"/>
<evidence type="ECO:0000313" key="5">
    <source>
        <dbReference type="Proteomes" id="UP000281245"/>
    </source>
</evidence>
<dbReference type="EMBL" id="QWIJ01000060">
    <property type="protein sequence ID" value="RMX88692.1"/>
    <property type="molecule type" value="Genomic_DNA"/>
</dbReference>
<organism evidence="3 5">
    <name type="scientific">Hortaea werneckii</name>
    <name type="common">Black yeast</name>
    <name type="synonym">Cladosporium werneckii</name>
    <dbReference type="NCBI Taxonomy" id="91943"/>
    <lineage>
        <taxon>Eukaryota</taxon>
        <taxon>Fungi</taxon>
        <taxon>Dikarya</taxon>
        <taxon>Ascomycota</taxon>
        <taxon>Pezizomycotina</taxon>
        <taxon>Dothideomycetes</taxon>
        <taxon>Dothideomycetidae</taxon>
        <taxon>Mycosphaerellales</taxon>
        <taxon>Teratosphaeriaceae</taxon>
        <taxon>Hortaea</taxon>
    </lineage>
</organism>
<dbReference type="Proteomes" id="UP000282582">
    <property type="component" value="Unassembled WGS sequence"/>
</dbReference>
<dbReference type="OrthoDB" id="3906887at2759"/>
<dbReference type="EMBL" id="QWIK01001073">
    <property type="protein sequence ID" value="RMX97868.1"/>
    <property type="molecule type" value="Genomic_DNA"/>
</dbReference>
<feature type="compositionally biased region" description="Basic and acidic residues" evidence="2">
    <location>
        <begin position="167"/>
        <end position="177"/>
    </location>
</feature>
<feature type="region of interest" description="Disordered" evidence="2">
    <location>
        <begin position="136"/>
        <end position="178"/>
    </location>
</feature>
<evidence type="ECO:0000256" key="1">
    <source>
        <dbReference type="SAM" id="Coils"/>
    </source>
</evidence>
<dbReference type="AlphaFoldDB" id="A0A3M6XCY5"/>
<name>A0A3M6XCY5_HORWE</name>
<feature type="coiled-coil region" evidence="1">
    <location>
        <begin position="71"/>
        <end position="134"/>
    </location>
</feature>
<evidence type="ECO:0000313" key="6">
    <source>
        <dbReference type="Proteomes" id="UP000282582"/>
    </source>
</evidence>
<evidence type="ECO:0000256" key="2">
    <source>
        <dbReference type="SAM" id="MobiDB-lite"/>
    </source>
</evidence>
<sequence>MEAFDVYCAYQTGLPLPTPPSTASDRGHTPEEQVEGDDGREEGEGGEGGGEGEDGEGVGEERCGACAHPFIAELGRENERLRAQVKKDQANLSNLKSYGLALSNKLLEERADHARQLLALKEKHQAELKEAYCRTPAQAVPQRAGEGLSPSTSPEKRVCLSGGASQEEDRGRGHTEVDTAPTTARFGVWVDEGDAPTIKCLDEVAPALRPEVESWVETWRSNAIGTKTLKGKTLDGALPSVNCVAQRSKGGKSDQFCLDGEPVIHISCVKCTGVHRMCCRRDPSFREQNLPYDFVLSPLARELRGDTRPCDRGHYVFEQELRRR</sequence>